<evidence type="ECO:0000256" key="1">
    <source>
        <dbReference type="ARBA" id="ARBA00004141"/>
    </source>
</evidence>
<reference evidence="7 8" key="1">
    <citation type="journal article" date="2016" name="Nat. Commun.">
        <title>Thousands of microbial genomes shed light on interconnected biogeochemical processes in an aquifer system.</title>
        <authorList>
            <person name="Anantharaman K."/>
            <person name="Brown C.T."/>
            <person name="Hug L.A."/>
            <person name="Sharon I."/>
            <person name="Castelle C.J."/>
            <person name="Probst A.J."/>
            <person name="Thomas B.C."/>
            <person name="Singh A."/>
            <person name="Wilkins M.J."/>
            <person name="Karaoz U."/>
            <person name="Brodie E.L."/>
            <person name="Williams K.H."/>
            <person name="Hubbard S.S."/>
            <person name="Banfield J.F."/>
        </authorList>
    </citation>
    <scope>NUCLEOTIDE SEQUENCE [LARGE SCALE GENOMIC DNA]</scope>
</reference>
<accession>A0A1F4SXC4</accession>
<name>A0A1F4SXC4_UNCSA</name>
<dbReference type="Proteomes" id="UP000178417">
    <property type="component" value="Unassembled WGS sequence"/>
</dbReference>
<evidence type="ECO:0000256" key="2">
    <source>
        <dbReference type="ARBA" id="ARBA00009142"/>
    </source>
</evidence>
<keyword evidence="5 6" id="KW-0472">Membrane</keyword>
<dbReference type="GO" id="GO:0005886">
    <property type="term" value="C:plasma membrane"/>
    <property type="evidence" value="ECO:0007669"/>
    <property type="project" value="UniProtKB-SubCell"/>
</dbReference>
<feature type="transmembrane region" description="Helical" evidence="6">
    <location>
        <begin position="101"/>
        <end position="120"/>
    </location>
</feature>
<dbReference type="PANTHER" id="PTHR43701:SF2">
    <property type="entry name" value="MEMBRANE TRANSPORTER PROTEIN YJNA-RELATED"/>
    <property type="match status" value="1"/>
</dbReference>
<feature type="transmembrane region" description="Helical" evidence="6">
    <location>
        <begin position="44"/>
        <end position="63"/>
    </location>
</feature>
<dbReference type="STRING" id="1802579.A2310_00055"/>
<dbReference type="Pfam" id="PF01925">
    <property type="entry name" value="TauE"/>
    <property type="match status" value="1"/>
</dbReference>
<comment type="caution">
    <text evidence="7">The sequence shown here is derived from an EMBL/GenBank/DDBJ whole genome shotgun (WGS) entry which is preliminary data.</text>
</comment>
<comment type="subcellular location">
    <subcellularLocation>
        <location evidence="6">Cell membrane</location>
        <topology evidence="6">Multi-pass membrane protein</topology>
    </subcellularLocation>
    <subcellularLocation>
        <location evidence="1">Membrane</location>
        <topology evidence="1">Multi-pass membrane protein</topology>
    </subcellularLocation>
</comment>
<feature type="transmembrane region" description="Helical" evidence="6">
    <location>
        <begin position="12"/>
        <end position="38"/>
    </location>
</feature>
<dbReference type="InterPro" id="IPR002781">
    <property type="entry name" value="TM_pro_TauE-like"/>
</dbReference>
<feature type="transmembrane region" description="Helical" evidence="6">
    <location>
        <begin position="75"/>
        <end position="95"/>
    </location>
</feature>
<organism evidence="7 8">
    <name type="scientific">candidate division WOR-1 bacterium RIFOXYB2_FULL_37_13</name>
    <dbReference type="NCBI Taxonomy" id="1802579"/>
    <lineage>
        <taxon>Bacteria</taxon>
        <taxon>Bacillati</taxon>
        <taxon>Saganbacteria</taxon>
    </lineage>
</organism>
<evidence type="ECO:0000256" key="5">
    <source>
        <dbReference type="ARBA" id="ARBA00023136"/>
    </source>
</evidence>
<dbReference type="EMBL" id="MEUB01000004">
    <property type="protein sequence ID" value="OGC25048.1"/>
    <property type="molecule type" value="Genomic_DNA"/>
</dbReference>
<evidence type="ECO:0000256" key="6">
    <source>
        <dbReference type="RuleBase" id="RU363041"/>
    </source>
</evidence>
<protein>
    <recommendedName>
        <fullName evidence="6">Probable membrane transporter protein</fullName>
    </recommendedName>
</protein>
<evidence type="ECO:0000313" key="8">
    <source>
        <dbReference type="Proteomes" id="UP000178417"/>
    </source>
</evidence>
<keyword evidence="6" id="KW-1003">Cell membrane</keyword>
<evidence type="ECO:0000256" key="4">
    <source>
        <dbReference type="ARBA" id="ARBA00022989"/>
    </source>
</evidence>
<evidence type="ECO:0000256" key="3">
    <source>
        <dbReference type="ARBA" id="ARBA00022692"/>
    </source>
</evidence>
<evidence type="ECO:0000313" key="7">
    <source>
        <dbReference type="EMBL" id="OGC25048.1"/>
    </source>
</evidence>
<proteinExistence type="inferred from homology"/>
<comment type="similarity">
    <text evidence="2 6">Belongs to the 4-toluene sulfonate uptake permease (TSUP) (TC 2.A.102) family.</text>
</comment>
<dbReference type="PANTHER" id="PTHR43701">
    <property type="entry name" value="MEMBRANE TRANSPORTER PROTEIN MJ0441-RELATED"/>
    <property type="match status" value="1"/>
</dbReference>
<dbReference type="InterPro" id="IPR051598">
    <property type="entry name" value="TSUP/Inactive_protease-like"/>
</dbReference>
<sequence>MRVQILGLLTIGLGAGILSGFLGIGGATLLIPSLLVIYKMTQHMAQGTSLAALLLPVGILAVIKYNQTGNVNIKFALLIALGFLIGGYIGATFAQPIPDDLLRKIFGIYLLVVALQLLFFK</sequence>
<gene>
    <name evidence="7" type="ORF">A2310_00055</name>
</gene>
<dbReference type="AlphaFoldDB" id="A0A1F4SXC4"/>
<keyword evidence="3 6" id="KW-0812">Transmembrane</keyword>
<keyword evidence="4 6" id="KW-1133">Transmembrane helix</keyword>